<dbReference type="Gene3D" id="1.25.40.990">
    <property type="match status" value="1"/>
</dbReference>
<feature type="region of interest" description="Disordered" evidence="1">
    <location>
        <begin position="1"/>
        <end position="97"/>
    </location>
</feature>
<gene>
    <name evidence="2" type="ORF">BCR36DRAFT_580177</name>
</gene>
<evidence type="ECO:0000313" key="2">
    <source>
        <dbReference type="EMBL" id="ORX58570.1"/>
    </source>
</evidence>
<feature type="compositionally biased region" description="Polar residues" evidence="1">
    <location>
        <begin position="49"/>
        <end position="66"/>
    </location>
</feature>
<dbReference type="OrthoDB" id="2100128at2759"/>
<keyword evidence="3" id="KW-1185">Reference proteome</keyword>
<comment type="caution">
    <text evidence="2">The sequence shown here is derived from an EMBL/GenBank/DDBJ whole genome shotgun (WGS) entry which is preliminary data.</text>
</comment>
<organism evidence="2 3">
    <name type="scientific">Piromyces finnis</name>
    <dbReference type="NCBI Taxonomy" id="1754191"/>
    <lineage>
        <taxon>Eukaryota</taxon>
        <taxon>Fungi</taxon>
        <taxon>Fungi incertae sedis</taxon>
        <taxon>Chytridiomycota</taxon>
        <taxon>Chytridiomycota incertae sedis</taxon>
        <taxon>Neocallimastigomycetes</taxon>
        <taxon>Neocallimastigales</taxon>
        <taxon>Neocallimastigaceae</taxon>
        <taxon>Piromyces</taxon>
    </lineage>
</organism>
<dbReference type="PANTHER" id="PTHR39398:SF1">
    <property type="entry name" value="CSN8_PSMD8_EIF3K DOMAIN-CONTAINING PROTEIN"/>
    <property type="match status" value="1"/>
</dbReference>
<proteinExistence type="predicted"/>
<protein>
    <submittedName>
        <fullName evidence="2">Uncharacterized protein</fullName>
    </submittedName>
</protein>
<accession>A0A1Y1VKG0</accession>
<dbReference type="PANTHER" id="PTHR39398">
    <property type="entry name" value="YALI0F14311P"/>
    <property type="match status" value="1"/>
</dbReference>
<evidence type="ECO:0000313" key="3">
    <source>
        <dbReference type="Proteomes" id="UP000193719"/>
    </source>
</evidence>
<dbReference type="Proteomes" id="UP000193719">
    <property type="component" value="Unassembled WGS sequence"/>
</dbReference>
<sequence length="377" mass="44857">MNNNFSNNSYNNSNNKSFNNTNNRNRNNTRNNNKNNKKSNTSNNKSYIKTYNRSFNSSESNVNNYKKNNDSFKKSNVNNDPLASWKKKSNGDNDNNKRWERVGYISRESINTKSEDLRQPEIQKQFYKYILEEIDKIDLIQIKEHTLDPVLASLRKLREGIVSAGQINEFNIEVFELSSRMSLKAKNFEELWKSLSYLITTLYKNYEYRNNTTQNDNRAEYIKYYLLYLICRIPPVNVNKSLIGNPQEVLTIYNSLSSYLKNKKEMTFIYNLITLFNIAPINYFRFSELYKKTSDNDKIIMQCRLPRIRQQTLSVLTKAYFTLPTKDIQEWLIINDYDSLKNYLLENWKQLPNASNENYEERITEEQVTLRVPKKRK</sequence>
<dbReference type="AlphaFoldDB" id="A0A1Y1VKG0"/>
<reference evidence="2 3" key="1">
    <citation type="submission" date="2016-08" db="EMBL/GenBank/DDBJ databases">
        <title>Genomes of anaerobic fungi encode conserved fungal cellulosomes for biomass hydrolysis.</title>
        <authorList>
            <consortium name="DOE Joint Genome Institute"/>
            <person name="Haitjema C.H."/>
            <person name="Gilmore S.P."/>
            <person name="Henske J.K."/>
            <person name="Solomon K.V."/>
            <person name="De Groot R."/>
            <person name="Kuo A."/>
            <person name="Mondo S.J."/>
            <person name="Salamov A.A."/>
            <person name="Labutti K."/>
            <person name="Zhao Z."/>
            <person name="Chiniquy J."/>
            <person name="Barry K."/>
            <person name="Brewer H.M."/>
            <person name="Purvine S.O."/>
            <person name="Wright A.T."/>
            <person name="Boxma B."/>
            <person name="Van Alen T."/>
            <person name="Hackstein J.H."/>
            <person name="Baker S.E."/>
            <person name="Grigoriev I.V."/>
            <person name="O'Malley M.A."/>
        </authorList>
    </citation>
    <scope>NUCLEOTIDE SEQUENCE [LARGE SCALE GENOMIC DNA]</scope>
    <source>
        <strain evidence="3">finn</strain>
    </source>
</reference>
<dbReference type="STRING" id="1754191.A0A1Y1VKG0"/>
<reference evidence="2 3" key="2">
    <citation type="submission" date="2016-08" db="EMBL/GenBank/DDBJ databases">
        <title>Pervasive Adenine N6-methylation of Active Genes in Fungi.</title>
        <authorList>
            <consortium name="DOE Joint Genome Institute"/>
            <person name="Mondo S.J."/>
            <person name="Dannebaum R.O."/>
            <person name="Kuo R.C."/>
            <person name="Labutti K."/>
            <person name="Haridas S."/>
            <person name="Kuo A."/>
            <person name="Salamov A."/>
            <person name="Ahrendt S.R."/>
            <person name="Lipzen A."/>
            <person name="Sullivan W."/>
            <person name="Andreopoulos W.B."/>
            <person name="Clum A."/>
            <person name="Lindquist E."/>
            <person name="Daum C."/>
            <person name="Ramamoorthy G.K."/>
            <person name="Gryganskyi A."/>
            <person name="Culley D."/>
            <person name="Magnuson J.K."/>
            <person name="James T.Y."/>
            <person name="O'Malley M.A."/>
            <person name="Stajich J.E."/>
            <person name="Spatafora J.W."/>
            <person name="Visel A."/>
            <person name="Grigoriev I.V."/>
        </authorList>
    </citation>
    <scope>NUCLEOTIDE SEQUENCE [LARGE SCALE GENOMIC DNA]</scope>
    <source>
        <strain evidence="3">finn</strain>
    </source>
</reference>
<feature type="compositionally biased region" description="Low complexity" evidence="1">
    <location>
        <begin position="1"/>
        <end position="47"/>
    </location>
</feature>
<dbReference type="EMBL" id="MCFH01000004">
    <property type="protein sequence ID" value="ORX58570.1"/>
    <property type="molecule type" value="Genomic_DNA"/>
</dbReference>
<name>A0A1Y1VKG0_9FUNG</name>
<evidence type="ECO:0000256" key="1">
    <source>
        <dbReference type="SAM" id="MobiDB-lite"/>
    </source>
</evidence>